<comment type="caution">
    <text evidence="6">The sequence shown here is derived from an EMBL/GenBank/DDBJ whole genome shotgun (WGS) entry which is preliminary data.</text>
</comment>
<evidence type="ECO:0000256" key="1">
    <source>
        <dbReference type="PROSITE-ProRule" id="PRU00649"/>
    </source>
</evidence>
<dbReference type="CDD" id="cd05162">
    <property type="entry name" value="PWWP"/>
    <property type="match status" value="1"/>
</dbReference>
<feature type="region of interest" description="Disordered" evidence="3">
    <location>
        <begin position="346"/>
        <end position="430"/>
    </location>
</feature>
<reference evidence="6 7" key="1">
    <citation type="submission" date="2022-07" db="EMBL/GenBank/DDBJ databases">
        <title>Genome-wide signatures of adaptation to extreme environments.</title>
        <authorList>
            <person name="Cho C.H."/>
            <person name="Yoon H.S."/>
        </authorList>
    </citation>
    <scope>NUCLEOTIDE SEQUENCE [LARGE SCALE GENOMIC DNA]</scope>
    <source>
        <strain evidence="6 7">108.79 E11</strain>
    </source>
</reference>
<dbReference type="SUPFAM" id="SSF63748">
    <property type="entry name" value="Tudor/PWWP/MBT"/>
    <property type="match status" value="1"/>
</dbReference>
<dbReference type="Pfam" id="PF08711">
    <property type="entry name" value="Med26"/>
    <property type="match status" value="1"/>
</dbReference>
<keyword evidence="1" id="KW-0539">Nucleus</keyword>
<dbReference type="PROSITE" id="PS50812">
    <property type="entry name" value="PWWP"/>
    <property type="match status" value="1"/>
</dbReference>
<evidence type="ECO:0000259" key="5">
    <source>
        <dbReference type="PROSITE" id="PS51319"/>
    </source>
</evidence>
<feature type="compositionally biased region" description="Basic and acidic residues" evidence="3">
    <location>
        <begin position="351"/>
        <end position="388"/>
    </location>
</feature>
<evidence type="ECO:0000256" key="2">
    <source>
        <dbReference type="SAM" id="Coils"/>
    </source>
</evidence>
<dbReference type="SMART" id="SM00293">
    <property type="entry name" value="PWWP"/>
    <property type="match status" value="1"/>
</dbReference>
<feature type="coiled-coil region" evidence="2">
    <location>
        <begin position="256"/>
        <end position="283"/>
    </location>
</feature>
<organism evidence="6 7">
    <name type="scientific">Galdieria yellowstonensis</name>
    <dbReference type="NCBI Taxonomy" id="3028027"/>
    <lineage>
        <taxon>Eukaryota</taxon>
        <taxon>Rhodophyta</taxon>
        <taxon>Bangiophyceae</taxon>
        <taxon>Galdieriales</taxon>
        <taxon>Galdieriaceae</taxon>
        <taxon>Galdieria</taxon>
    </lineage>
</organism>
<dbReference type="Proteomes" id="UP001300502">
    <property type="component" value="Unassembled WGS sequence"/>
</dbReference>
<dbReference type="GO" id="GO:0005634">
    <property type="term" value="C:nucleus"/>
    <property type="evidence" value="ECO:0007669"/>
    <property type="project" value="UniProtKB-SubCell"/>
</dbReference>
<keyword evidence="2" id="KW-0175">Coiled coil</keyword>
<dbReference type="PROSITE" id="PS51319">
    <property type="entry name" value="TFIIS_N"/>
    <property type="match status" value="1"/>
</dbReference>
<dbReference type="Pfam" id="PF00855">
    <property type="entry name" value="PWWP"/>
    <property type="match status" value="1"/>
</dbReference>
<dbReference type="InterPro" id="IPR017923">
    <property type="entry name" value="TFIIS_N"/>
</dbReference>
<dbReference type="Gene3D" id="2.30.30.140">
    <property type="match status" value="1"/>
</dbReference>
<feature type="domain" description="PWWP" evidence="4">
    <location>
        <begin position="22"/>
        <end position="79"/>
    </location>
</feature>
<name>A0AAV9IN01_9RHOD</name>
<evidence type="ECO:0000313" key="7">
    <source>
        <dbReference type="Proteomes" id="UP001300502"/>
    </source>
</evidence>
<dbReference type="AlphaFoldDB" id="A0AAV9IN01"/>
<dbReference type="InterPro" id="IPR035441">
    <property type="entry name" value="TFIIS/LEDGF_dom_sf"/>
</dbReference>
<feature type="compositionally biased region" description="Polar residues" evidence="3">
    <location>
        <begin position="156"/>
        <end position="167"/>
    </location>
</feature>
<evidence type="ECO:0000259" key="4">
    <source>
        <dbReference type="PROSITE" id="PS50812"/>
    </source>
</evidence>
<evidence type="ECO:0000256" key="3">
    <source>
        <dbReference type="SAM" id="MobiDB-lite"/>
    </source>
</evidence>
<feature type="compositionally biased region" description="Basic and acidic residues" evidence="3">
    <location>
        <begin position="177"/>
        <end position="196"/>
    </location>
</feature>
<dbReference type="InterPro" id="IPR000313">
    <property type="entry name" value="PWWP_dom"/>
</dbReference>
<keyword evidence="7" id="KW-1185">Reference proteome</keyword>
<protein>
    <submittedName>
        <fullName evidence="6">Uncharacterized protein</fullName>
    </submittedName>
</protein>
<feature type="compositionally biased region" description="Acidic residues" evidence="3">
    <location>
        <begin position="135"/>
        <end position="146"/>
    </location>
</feature>
<feature type="region of interest" description="Disordered" evidence="3">
    <location>
        <begin position="121"/>
        <end position="201"/>
    </location>
</feature>
<comment type="subcellular location">
    <subcellularLocation>
        <location evidence="1">Nucleus</location>
    </subcellularLocation>
</comment>
<gene>
    <name evidence="6" type="ORF">GAYE_SCF64G6737</name>
</gene>
<sequence length="430" mass="49436">MPSTTPNHTTDKKSSENLLLYKGVVVWAKVYGYPWWPASITTDQRSGKWFHKGKYWVYFFNDPQGAWLKPNCLKEFNEENIAALTPKENHRYYKQIIKAVEEAREVQSNAMPPEEIAALAQAQESTEDNAANATTEEEATEDEMEISDASQERSLPHSKNNSQQSTPSLKRKRESSRKRNDKSVRNSQASRKDPSQKRSRYREVVFQMPIDRPYHELDPSQLENPQSMDITEEELVTRVEQLQQLGDLFCSKENEIKGIQDSLRELTEEINEKIRLLEKHFDEVYSIEGQVLQSLKSLFQSRVTIPMLKNSRAGKPLVQLEKSCGPNSNAIRSMAKQLVRQWKKMIMDTTPSKKNEETSQIQETKEEEYPQENNSEKEDFAEPSDGTKDANASLEIENEKPAIQFSVQDENGKNCSEETENSHNVNVAPK</sequence>
<dbReference type="SUPFAM" id="SSF47676">
    <property type="entry name" value="Conserved domain common to transcription factors TFIIS, elongin A, CRSP70"/>
    <property type="match status" value="1"/>
</dbReference>
<accession>A0AAV9IN01</accession>
<dbReference type="Gene3D" id="1.20.930.10">
    <property type="entry name" value="Conserved domain common to transcription factors TFIIS, elongin A, CRSP70"/>
    <property type="match status" value="1"/>
</dbReference>
<feature type="domain" description="TFIIS N-terminal" evidence="5">
    <location>
        <begin position="268"/>
        <end position="349"/>
    </location>
</feature>
<dbReference type="EMBL" id="JANCYU010000069">
    <property type="protein sequence ID" value="KAK4528791.1"/>
    <property type="molecule type" value="Genomic_DNA"/>
</dbReference>
<proteinExistence type="predicted"/>
<evidence type="ECO:0000313" key="6">
    <source>
        <dbReference type="EMBL" id="KAK4528791.1"/>
    </source>
</evidence>